<sequence length="127" mass="13887">MDARQLKCDLSPGLVTEAAGSAYVEAGRTKVLCAVYGPKPTPPSAPFNAKARLNVEVKFAPFASGVRRFVPGKQSLVPSLLLETMPKSQIDLFVTVLESDGWDGDLSIWNRHARNRHKLLCAYGKVF</sequence>
<dbReference type="PANTHER" id="PTHR11953">
    <property type="entry name" value="EXOSOME COMPLEX COMPONENT"/>
    <property type="match status" value="1"/>
</dbReference>
<comment type="subcellular location">
    <subcellularLocation>
        <location evidence="2">Cytoplasm</location>
    </subcellularLocation>
    <subcellularLocation>
        <location evidence="1">Nucleus</location>
    </subcellularLocation>
</comment>
<feature type="domain" description="Exoribonuclease phosphorolytic" evidence="9">
    <location>
        <begin position="6"/>
        <end position="103"/>
    </location>
</feature>
<evidence type="ECO:0000256" key="6">
    <source>
        <dbReference type="ARBA" id="ARBA00022835"/>
    </source>
</evidence>
<dbReference type="GO" id="GO:0071051">
    <property type="term" value="P:poly(A)-dependent snoRNA 3'-end processing"/>
    <property type="evidence" value="ECO:0007669"/>
    <property type="project" value="TreeGrafter"/>
</dbReference>
<name>A0AAV5GP86_9BASI</name>
<keyword evidence="6" id="KW-0271">Exosome</keyword>
<dbReference type="InterPro" id="IPR027408">
    <property type="entry name" value="PNPase/RNase_PH_dom_sf"/>
</dbReference>
<evidence type="ECO:0000313" key="11">
    <source>
        <dbReference type="Proteomes" id="UP001342314"/>
    </source>
</evidence>
<keyword evidence="4" id="KW-0963">Cytoplasm</keyword>
<dbReference type="GO" id="GO:0000176">
    <property type="term" value="C:nuclear exosome (RNase complex)"/>
    <property type="evidence" value="ECO:0007669"/>
    <property type="project" value="UniProtKB-ARBA"/>
</dbReference>
<dbReference type="EMBL" id="BQKY01000008">
    <property type="protein sequence ID" value="GJN91335.1"/>
    <property type="molecule type" value="Genomic_DNA"/>
</dbReference>
<dbReference type="GO" id="GO:0034475">
    <property type="term" value="P:U4 snRNA 3'-end processing"/>
    <property type="evidence" value="ECO:0007669"/>
    <property type="project" value="TreeGrafter"/>
</dbReference>
<comment type="similarity">
    <text evidence="3">Belongs to the RNase PH family.</text>
</comment>
<keyword evidence="8" id="KW-0539">Nucleus</keyword>
<dbReference type="Gene3D" id="3.30.230.70">
    <property type="entry name" value="GHMP Kinase, N-terminal domain"/>
    <property type="match status" value="1"/>
</dbReference>
<proteinExistence type="inferred from homology"/>
<dbReference type="GO" id="GO:0005730">
    <property type="term" value="C:nucleolus"/>
    <property type="evidence" value="ECO:0007669"/>
    <property type="project" value="TreeGrafter"/>
</dbReference>
<dbReference type="InterPro" id="IPR050080">
    <property type="entry name" value="RNase_PH"/>
</dbReference>
<comment type="caution">
    <text evidence="10">The sequence shown here is derived from an EMBL/GenBank/DDBJ whole genome shotgun (WGS) entry which is preliminary data.</text>
</comment>
<evidence type="ECO:0000256" key="4">
    <source>
        <dbReference type="ARBA" id="ARBA00022490"/>
    </source>
</evidence>
<dbReference type="Pfam" id="PF01138">
    <property type="entry name" value="RNase_PH"/>
    <property type="match status" value="1"/>
</dbReference>
<evidence type="ECO:0000256" key="8">
    <source>
        <dbReference type="ARBA" id="ARBA00023242"/>
    </source>
</evidence>
<protein>
    <recommendedName>
        <fullName evidence="9">Exoribonuclease phosphorolytic domain-containing protein</fullName>
    </recommendedName>
</protein>
<gene>
    <name evidence="10" type="ORF">Rhopal_004356-T1</name>
</gene>
<dbReference type="GO" id="GO:0016075">
    <property type="term" value="P:rRNA catabolic process"/>
    <property type="evidence" value="ECO:0007669"/>
    <property type="project" value="TreeGrafter"/>
</dbReference>
<keyword evidence="5" id="KW-0698">rRNA processing</keyword>
<evidence type="ECO:0000256" key="7">
    <source>
        <dbReference type="ARBA" id="ARBA00022884"/>
    </source>
</evidence>
<evidence type="ECO:0000256" key="5">
    <source>
        <dbReference type="ARBA" id="ARBA00022552"/>
    </source>
</evidence>
<keyword evidence="11" id="KW-1185">Reference proteome</keyword>
<dbReference type="GO" id="GO:0006364">
    <property type="term" value="P:rRNA processing"/>
    <property type="evidence" value="ECO:0007669"/>
    <property type="project" value="UniProtKB-KW"/>
</dbReference>
<dbReference type="Proteomes" id="UP001342314">
    <property type="component" value="Unassembled WGS sequence"/>
</dbReference>
<reference evidence="10 11" key="1">
    <citation type="submission" date="2021-12" db="EMBL/GenBank/DDBJ databases">
        <title>High titer production of polyol ester of fatty acids by Rhodotorula paludigena BS15 towards product separation-free biomass refinery.</title>
        <authorList>
            <person name="Mano J."/>
            <person name="Ono H."/>
            <person name="Tanaka T."/>
            <person name="Naito K."/>
            <person name="Sushida H."/>
            <person name="Ike M."/>
            <person name="Tokuyasu K."/>
            <person name="Kitaoka M."/>
        </authorList>
    </citation>
    <scope>NUCLEOTIDE SEQUENCE [LARGE SCALE GENOMIC DNA]</scope>
    <source>
        <strain evidence="10 11">BS15</strain>
    </source>
</reference>
<keyword evidence="7" id="KW-0694">RNA-binding</keyword>
<dbReference type="GO" id="GO:0071028">
    <property type="term" value="P:nuclear mRNA surveillance"/>
    <property type="evidence" value="ECO:0007669"/>
    <property type="project" value="TreeGrafter"/>
</dbReference>
<dbReference type="GO" id="GO:0000177">
    <property type="term" value="C:cytoplasmic exosome (RNase complex)"/>
    <property type="evidence" value="ECO:0007669"/>
    <property type="project" value="TreeGrafter"/>
</dbReference>
<organism evidence="10 11">
    <name type="scientific">Rhodotorula paludigena</name>
    <dbReference type="NCBI Taxonomy" id="86838"/>
    <lineage>
        <taxon>Eukaryota</taxon>
        <taxon>Fungi</taxon>
        <taxon>Dikarya</taxon>
        <taxon>Basidiomycota</taxon>
        <taxon>Pucciniomycotina</taxon>
        <taxon>Microbotryomycetes</taxon>
        <taxon>Sporidiobolales</taxon>
        <taxon>Sporidiobolaceae</taxon>
        <taxon>Rhodotorula</taxon>
    </lineage>
</organism>
<evidence type="ECO:0000313" key="10">
    <source>
        <dbReference type="EMBL" id="GJN91335.1"/>
    </source>
</evidence>
<dbReference type="PANTHER" id="PTHR11953:SF2">
    <property type="entry name" value="EXOSOME COMPLEX COMPONENT MTR3"/>
    <property type="match status" value="1"/>
</dbReference>
<evidence type="ECO:0000256" key="1">
    <source>
        <dbReference type="ARBA" id="ARBA00004123"/>
    </source>
</evidence>
<accession>A0AAV5GP86</accession>
<evidence type="ECO:0000259" key="9">
    <source>
        <dbReference type="Pfam" id="PF01138"/>
    </source>
</evidence>
<evidence type="ECO:0000256" key="3">
    <source>
        <dbReference type="ARBA" id="ARBA00006678"/>
    </source>
</evidence>
<evidence type="ECO:0000256" key="2">
    <source>
        <dbReference type="ARBA" id="ARBA00004496"/>
    </source>
</evidence>
<dbReference type="InterPro" id="IPR020568">
    <property type="entry name" value="Ribosomal_Su5_D2-typ_SF"/>
</dbReference>
<dbReference type="SUPFAM" id="SSF54211">
    <property type="entry name" value="Ribosomal protein S5 domain 2-like"/>
    <property type="match status" value="1"/>
</dbReference>
<dbReference type="AlphaFoldDB" id="A0AAV5GP86"/>
<dbReference type="GO" id="GO:0003723">
    <property type="term" value="F:RNA binding"/>
    <property type="evidence" value="ECO:0007669"/>
    <property type="project" value="UniProtKB-KW"/>
</dbReference>
<dbReference type="InterPro" id="IPR001247">
    <property type="entry name" value="ExoRNase_PH_dom1"/>
</dbReference>